<dbReference type="SUPFAM" id="SSF52540">
    <property type="entry name" value="P-loop containing nucleoside triphosphate hydrolases"/>
    <property type="match status" value="2"/>
</dbReference>
<dbReference type="AlphaFoldDB" id="A0A1V4D8H0"/>
<evidence type="ECO:0000313" key="11">
    <source>
        <dbReference type="Proteomes" id="UP000033615"/>
    </source>
</evidence>
<feature type="domain" description="ABC transporter" evidence="9">
    <location>
        <begin position="13"/>
        <end position="248"/>
    </location>
</feature>
<gene>
    <name evidence="10" type="ORF">VT50_0208595</name>
</gene>
<accession>A0A1V4D8H0</accession>
<name>A0A1V4D8H0_9ACTN</name>
<dbReference type="OrthoDB" id="7757085at2"/>
<dbReference type="PANTHER" id="PTHR43790">
    <property type="entry name" value="CARBOHYDRATE TRANSPORT ATP-BINDING PROTEIN MG119-RELATED"/>
    <property type="match status" value="1"/>
</dbReference>
<dbReference type="InterPro" id="IPR003593">
    <property type="entry name" value="AAA+_ATPase"/>
</dbReference>
<dbReference type="InterPro" id="IPR017871">
    <property type="entry name" value="ABC_transporter-like_CS"/>
</dbReference>
<dbReference type="Pfam" id="PF00005">
    <property type="entry name" value="ABC_tran"/>
    <property type="match status" value="2"/>
</dbReference>
<organism evidence="10 11">
    <name type="scientific">Streptomyces antioxidans</name>
    <dbReference type="NCBI Taxonomy" id="1507734"/>
    <lineage>
        <taxon>Bacteria</taxon>
        <taxon>Bacillati</taxon>
        <taxon>Actinomycetota</taxon>
        <taxon>Actinomycetes</taxon>
        <taxon>Kitasatosporales</taxon>
        <taxon>Streptomycetaceae</taxon>
        <taxon>Streptomyces</taxon>
    </lineage>
</organism>
<reference evidence="10" key="1">
    <citation type="submission" date="2016-12" db="EMBL/GenBank/DDBJ databases">
        <title>Genome sequence of Streptomyces antioxidans MUSC 164.</title>
        <authorList>
            <person name="Lee L.-H."/>
            <person name="Ser H.-L."/>
        </authorList>
    </citation>
    <scope>NUCLEOTIDE SEQUENCE [LARGE SCALE GENOMIC DNA]</scope>
    <source>
        <strain evidence="10">MUSC 164</strain>
    </source>
</reference>
<evidence type="ECO:0000256" key="1">
    <source>
        <dbReference type="ARBA" id="ARBA00022448"/>
    </source>
</evidence>
<keyword evidence="3" id="KW-0762">Sugar transport</keyword>
<dbReference type="InterPro" id="IPR027417">
    <property type="entry name" value="P-loop_NTPase"/>
</dbReference>
<dbReference type="Gene3D" id="3.40.50.300">
    <property type="entry name" value="P-loop containing nucleotide triphosphate hydrolases"/>
    <property type="match status" value="2"/>
</dbReference>
<evidence type="ECO:0000256" key="4">
    <source>
        <dbReference type="ARBA" id="ARBA00022737"/>
    </source>
</evidence>
<dbReference type="GO" id="GO:0016887">
    <property type="term" value="F:ATP hydrolysis activity"/>
    <property type="evidence" value="ECO:0007669"/>
    <property type="project" value="InterPro"/>
</dbReference>
<evidence type="ECO:0000256" key="2">
    <source>
        <dbReference type="ARBA" id="ARBA00022475"/>
    </source>
</evidence>
<keyword evidence="7" id="KW-1278">Translocase</keyword>
<dbReference type="InterPro" id="IPR050107">
    <property type="entry name" value="ABC_carbohydrate_import_ATPase"/>
</dbReference>
<evidence type="ECO:0000256" key="5">
    <source>
        <dbReference type="ARBA" id="ARBA00022741"/>
    </source>
</evidence>
<proteinExistence type="predicted"/>
<evidence type="ECO:0000256" key="8">
    <source>
        <dbReference type="ARBA" id="ARBA00023136"/>
    </source>
</evidence>
<keyword evidence="4" id="KW-0677">Repeat</keyword>
<dbReference type="SMART" id="SM00382">
    <property type="entry name" value="AAA"/>
    <property type="match status" value="2"/>
</dbReference>
<dbReference type="EMBL" id="LAKD02000018">
    <property type="protein sequence ID" value="OPF81719.1"/>
    <property type="molecule type" value="Genomic_DNA"/>
</dbReference>
<dbReference type="PROSITE" id="PS00211">
    <property type="entry name" value="ABC_TRANSPORTER_1"/>
    <property type="match status" value="1"/>
</dbReference>
<evidence type="ECO:0000313" key="10">
    <source>
        <dbReference type="EMBL" id="OPF81719.1"/>
    </source>
</evidence>
<feature type="domain" description="ABC transporter" evidence="9">
    <location>
        <begin position="259"/>
        <end position="500"/>
    </location>
</feature>
<keyword evidence="11" id="KW-1185">Reference proteome</keyword>
<dbReference type="RefSeq" id="WP_053048615.1">
    <property type="nucleotide sequence ID" value="NZ_LAKD02000018.1"/>
</dbReference>
<evidence type="ECO:0000256" key="6">
    <source>
        <dbReference type="ARBA" id="ARBA00022840"/>
    </source>
</evidence>
<dbReference type="PANTHER" id="PTHR43790:SF3">
    <property type="entry name" value="D-ALLOSE IMPORT ATP-BINDING PROTEIN ALSA-RELATED"/>
    <property type="match status" value="1"/>
</dbReference>
<keyword evidence="2" id="KW-1003">Cell membrane</keyword>
<evidence type="ECO:0000259" key="9">
    <source>
        <dbReference type="PROSITE" id="PS50893"/>
    </source>
</evidence>
<keyword evidence="1" id="KW-0813">Transport</keyword>
<dbReference type="CDD" id="cd03216">
    <property type="entry name" value="ABC_Carb_Monos_I"/>
    <property type="match status" value="1"/>
</dbReference>
<keyword evidence="5" id="KW-0547">Nucleotide-binding</keyword>
<sequence>MNPTSTPTSERAIVARAARKVFSGAVAVHGADLQVRTGEVHALVGENGAGKSTLLGLLSGRLAADGGTVEVFGHRLHGGSPRESRAHGLVAIYQELMMVPALSAEANVFLGQVSTRRGLLDRRAMRARYHELSADLDVHIPPGTPARALSVSQQQMLEIMRGVHSDARILVLDEPTAALAEHERETLYRVLRTLTARGTTIVFVSHNLDEVLDLSDSITVLRDGHVVRSAPRAEWTRPALIEHMVGRTVGKLAERGTHSPGDEVLAARDVALPGVLEDISVTVRAGEIVGLWGLVGSGRTTFLRSLAGAEPAATGKLRLHGRPHRWPRTIRAAVDAGIVMVPESRKQALVPGMDGAGNHWLGRRRSRSPLLDRRAERAEAATTGAFFAFDAARLGAPVRQLSGGNQQKVLLAKWAGHRPDVFLIDEPTRGIDIGAKAEVLASLVRLAAEGAAVIVTSSELEEVLAIANRLLVFAHGRVVREIPSDDPEFDVDTVVRHGFTSGARNEPAR</sequence>
<dbReference type="Proteomes" id="UP000033615">
    <property type="component" value="Unassembled WGS sequence"/>
</dbReference>
<evidence type="ECO:0000256" key="7">
    <source>
        <dbReference type="ARBA" id="ARBA00022967"/>
    </source>
</evidence>
<dbReference type="GO" id="GO:0005524">
    <property type="term" value="F:ATP binding"/>
    <property type="evidence" value="ECO:0007669"/>
    <property type="project" value="UniProtKB-KW"/>
</dbReference>
<keyword evidence="6" id="KW-0067">ATP-binding</keyword>
<dbReference type="PROSITE" id="PS50893">
    <property type="entry name" value="ABC_TRANSPORTER_2"/>
    <property type="match status" value="2"/>
</dbReference>
<keyword evidence="8" id="KW-0472">Membrane</keyword>
<dbReference type="InterPro" id="IPR003439">
    <property type="entry name" value="ABC_transporter-like_ATP-bd"/>
</dbReference>
<evidence type="ECO:0000256" key="3">
    <source>
        <dbReference type="ARBA" id="ARBA00022597"/>
    </source>
</evidence>
<dbReference type="CDD" id="cd03215">
    <property type="entry name" value="ABC_Carb_Monos_II"/>
    <property type="match status" value="1"/>
</dbReference>
<comment type="caution">
    <text evidence="10">The sequence shown here is derived from an EMBL/GenBank/DDBJ whole genome shotgun (WGS) entry which is preliminary data.</text>
</comment>
<protein>
    <recommendedName>
        <fullName evidence="9">ABC transporter domain-containing protein</fullName>
    </recommendedName>
</protein>